<evidence type="ECO:0008006" key="3">
    <source>
        <dbReference type="Google" id="ProtNLM"/>
    </source>
</evidence>
<comment type="caution">
    <text evidence="1">The sequence shown here is derived from an EMBL/GenBank/DDBJ whole genome shotgun (WGS) entry which is preliminary data.</text>
</comment>
<dbReference type="Proteomes" id="UP001177023">
    <property type="component" value="Unassembled WGS sequence"/>
</dbReference>
<dbReference type="EMBL" id="CATQJA010002525">
    <property type="protein sequence ID" value="CAJ0571036.1"/>
    <property type="molecule type" value="Genomic_DNA"/>
</dbReference>
<evidence type="ECO:0000313" key="2">
    <source>
        <dbReference type="Proteomes" id="UP001177023"/>
    </source>
</evidence>
<proteinExistence type="predicted"/>
<accession>A0AA36CN11</accession>
<dbReference type="AlphaFoldDB" id="A0AA36CN11"/>
<sequence>MPGEYYLECPGVKYPFTFSIGKYWTQRVSVGPALRFMDQSRSDVFLTGSNGVAWRDSHQFSFELESLTQQYQANPSMYDRMPLGISNLATSQYPEFRTQTEPDIIWLMKFAVQRYWDLWKNQGKKHHALIKAQLPYFLHLYPDIKQHVSEEFYTKIRDFAIAVWAEPESNYHWYETAAFHTLTTNNNLLEVQPNIGGIKGEKPPGYAIRPNLLMYEVCKRDGIADYMKYQTAAVENAKWLVNSVNLDDPAMTKGQRMSEYVTIQGLAFMLEQYPALAPKGTLEKINRWVDVMIARSNNLWDLRKYADPKDGTGAELDQWTGGLIQYNEPGNLTGFLSIAYAAARVITDQAKKTRIKEIGIAQLDNAFGRNPFNRHFSYDGPREIEGVDQGWPTFYVGGAGVLQDVVGVIDGSPKESAYPFNPKAPAGYTEGWVAFNTAWNSSLAYHAADETEINATRSGSTVTVTLRAALNVDSTKAETGQVNVVTSGGASSKLTVTENSLDDYLFSGTYTVPAGVTWVEFSYGYGMFRKSVRVTTG</sequence>
<gene>
    <name evidence="1" type="ORF">MSPICULIGERA_LOCUS9463</name>
</gene>
<name>A0AA36CN11_9BILA</name>
<keyword evidence="2" id="KW-1185">Reference proteome</keyword>
<evidence type="ECO:0000313" key="1">
    <source>
        <dbReference type="EMBL" id="CAJ0571036.1"/>
    </source>
</evidence>
<organism evidence="1 2">
    <name type="scientific">Mesorhabditis spiculigera</name>
    <dbReference type="NCBI Taxonomy" id="96644"/>
    <lineage>
        <taxon>Eukaryota</taxon>
        <taxon>Metazoa</taxon>
        <taxon>Ecdysozoa</taxon>
        <taxon>Nematoda</taxon>
        <taxon>Chromadorea</taxon>
        <taxon>Rhabditida</taxon>
        <taxon>Rhabditina</taxon>
        <taxon>Rhabditomorpha</taxon>
        <taxon>Rhabditoidea</taxon>
        <taxon>Rhabditidae</taxon>
        <taxon>Mesorhabditinae</taxon>
        <taxon>Mesorhabditis</taxon>
    </lineage>
</organism>
<protein>
    <recommendedName>
        <fullName evidence="3">Cellulase</fullName>
    </recommendedName>
</protein>
<feature type="non-terminal residue" evidence="1">
    <location>
        <position position="537"/>
    </location>
</feature>
<reference evidence="1" key="1">
    <citation type="submission" date="2023-06" db="EMBL/GenBank/DDBJ databases">
        <authorList>
            <person name="Delattre M."/>
        </authorList>
    </citation>
    <scope>NUCLEOTIDE SEQUENCE</scope>
    <source>
        <strain evidence="1">AF72</strain>
    </source>
</reference>